<dbReference type="EMBL" id="PDVW01000020">
    <property type="protein sequence ID" value="POY48995.1"/>
    <property type="molecule type" value="Genomic_DNA"/>
</dbReference>
<gene>
    <name evidence="1" type="ORF">F131LOC_03164</name>
</gene>
<proteinExistence type="predicted"/>
<comment type="caution">
    <text evidence="1">The sequence shown here is derived from an EMBL/GenBank/DDBJ whole genome shotgun (WGS) entry which is preliminary data.</text>
</comment>
<name>A0A855MEE9_9GAMM</name>
<dbReference type="AlphaFoldDB" id="A0A855MEE9"/>
<protein>
    <submittedName>
        <fullName evidence="1">Uncharacterized protein</fullName>
    </submittedName>
</protein>
<reference evidence="1" key="1">
    <citation type="submission" date="2017-12" db="EMBL/GenBank/DDBJ databases">
        <title>First report on the novel genomospecies/subspecies of Pectobacterium carotovorum in Russia.</title>
        <authorList>
            <person name="Shirshikov F.V."/>
            <person name="Miroshnikov K."/>
            <person name="Toshakov S.V."/>
            <person name="Kabanova A.P."/>
            <person name="Barannik A.P."/>
            <person name="Shneider M."/>
            <person name="Ignatov A.N."/>
            <person name="Miroshnikov K.A."/>
        </authorList>
    </citation>
    <scope>NUCLEOTIDE SEQUENCE [LARGE SCALE GENOMIC DNA]</scope>
    <source>
        <strain evidence="1">F131</strain>
    </source>
</reference>
<accession>A0A855MEE9</accession>
<organism evidence="1">
    <name type="scientific">Pectobacterium versatile</name>
    <dbReference type="NCBI Taxonomy" id="2488639"/>
    <lineage>
        <taxon>Bacteria</taxon>
        <taxon>Pseudomonadati</taxon>
        <taxon>Pseudomonadota</taxon>
        <taxon>Gammaproteobacteria</taxon>
        <taxon>Enterobacterales</taxon>
        <taxon>Pectobacteriaceae</taxon>
        <taxon>Pectobacterium</taxon>
    </lineage>
</organism>
<evidence type="ECO:0000313" key="1">
    <source>
        <dbReference type="EMBL" id="POY48995.1"/>
    </source>
</evidence>
<sequence length="698" mass="69182">MVLTEALLPSVAVTLMVRLPTSPLAGVPEKVPVAGLNDSQAGSAVPSASVALSVSVSPSGSVKVPAGMVTFRLPPCAMLCAAIVPETTGASLTVVTVKLKVVLTEALLPSVAVTLMVRLPISPLAGVPEKVPVAGLNDSQAGSAVPSASVALSVRVSPSGSVKVPAGTVTFRLPPCAMLCAAIVPETTGASLTLVTVRPKVVLTEALLPSVAVTLMVRLPTSPLAGVPEKVPVAGLNDSQDGSAVPSASVALSVSVSPSGSVKVPAGTVTLRLPPCAMLCAAIVPETTGASFTLVTVRPKVVLTEALLPSVAVTLMVRLPTSPLAGVPEKVPVAGLNDSQAGSAVPSASVALSVSVSPSGSVKVPAGTVKLRLPSCATLCAGIGVATTGASLTLVTVRPKVVLTEALLPSVAVTLMVRLSTSPLAGVPEKVPVAGLNDSQAGSAVPSASVALSVSVSPSGSVKVPAGTVKLRLPSCATLCAGIGVATTGASLTLVTVRPKVVLTEALLPSVAVTLMVRLPTSPLAGVPEKVPVAGLNDSQAGNAVPSASVALSVSVSPSGSVKVPAGTVTFRLPPCAMLCAAIVPDTTGDALLLAVNVKVEVAALLASSLAVTDTVRFPAVGVAATLAYTMARSAIWKASCVAPPVSVSVWLPLPVTLMPAAWAASNACRERDKDSLLPSVVPAKLSVSVQRRESPSV</sequence>